<accession>A0A927CDU1</accession>
<dbReference type="PROSITE" id="PS51257">
    <property type="entry name" value="PROKAR_LIPOPROTEIN"/>
    <property type="match status" value="1"/>
</dbReference>
<evidence type="ECO:0000259" key="10">
    <source>
        <dbReference type="Pfam" id="PF25198"/>
    </source>
</evidence>
<dbReference type="Gene3D" id="3.30.300.210">
    <property type="entry name" value="Nutrient germinant receptor protein C, domain 3"/>
    <property type="match status" value="1"/>
</dbReference>
<keyword evidence="5" id="KW-0472">Membrane</keyword>
<dbReference type="RefSeq" id="WP_190930395.1">
    <property type="nucleotide sequence ID" value="NZ_JACXJA010000032.1"/>
</dbReference>
<keyword evidence="12" id="KW-1185">Reference proteome</keyword>
<dbReference type="GO" id="GO:0009847">
    <property type="term" value="P:spore germination"/>
    <property type="evidence" value="ECO:0007669"/>
    <property type="project" value="InterPro"/>
</dbReference>
<dbReference type="AlphaFoldDB" id="A0A927CDU1"/>
<evidence type="ECO:0000313" key="11">
    <source>
        <dbReference type="EMBL" id="MBD2864772.1"/>
    </source>
</evidence>
<dbReference type="Pfam" id="PF25198">
    <property type="entry name" value="Spore_GerAC_N"/>
    <property type="match status" value="1"/>
</dbReference>
<name>A0A927CDU1_9BACL</name>
<dbReference type="InterPro" id="IPR038501">
    <property type="entry name" value="Spore_GerAC_C_sf"/>
</dbReference>
<evidence type="ECO:0000256" key="3">
    <source>
        <dbReference type="ARBA" id="ARBA00022544"/>
    </source>
</evidence>
<comment type="caution">
    <text evidence="11">The sequence shown here is derived from an EMBL/GenBank/DDBJ whole genome shotgun (WGS) entry which is preliminary data.</text>
</comment>
<dbReference type="PANTHER" id="PTHR35789:SF1">
    <property type="entry name" value="SPORE GERMINATION PROTEIN B3"/>
    <property type="match status" value="1"/>
</dbReference>
<evidence type="ECO:0000256" key="8">
    <source>
        <dbReference type="SAM" id="SignalP"/>
    </source>
</evidence>
<evidence type="ECO:0000256" key="1">
    <source>
        <dbReference type="ARBA" id="ARBA00004635"/>
    </source>
</evidence>
<feature type="chain" id="PRO_5037647162" evidence="8">
    <location>
        <begin position="24"/>
        <end position="381"/>
    </location>
</feature>
<organism evidence="11 12">
    <name type="scientific">Paenibacillus oceani</name>
    <dbReference type="NCBI Taxonomy" id="2772510"/>
    <lineage>
        <taxon>Bacteria</taxon>
        <taxon>Bacillati</taxon>
        <taxon>Bacillota</taxon>
        <taxon>Bacilli</taxon>
        <taxon>Bacillales</taxon>
        <taxon>Paenibacillaceae</taxon>
        <taxon>Paenibacillus</taxon>
    </lineage>
</organism>
<evidence type="ECO:0000259" key="9">
    <source>
        <dbReference type="Pfam" id="PF05504"/>
    </source>
</evidence>
<dbReference type="EMBL" id="JACXJA010000032">
    <property type="protein sequence ID" value="MBD2864772.1"/>
    <property type="molecule type" value="Genomic_DNA"/>
</dbReference>
<evidence type="ECO:0000313" key="12">
    <source>
        <dbReference type="Proteomes" id="UP000639396"/>
    </source>
</evidence>
<keyword evidence="3" id="KW-0309">Germination</keyword>
<keyword evidence="7" id="KW-0449">Lipoprotein</keyword>
<dbReference type="NCBIfam" id="TIGR02887">
    <property type="entry name" value="spore_ger_x_C"/>
    <property type="match status" value="1"/>
</dbReference>
<dbReference type="InterPro" id="IPR046953">
    <property type="entry name" value="Spore_GerAC-like_C"/>
</dbReference>
<dbReference type="InterPro" id="IPR008844">
    <property type="entry name" value="Spore_GerAC-like"/>
</dbReference>
<dbReference type="GO" id="GO:0016020">
    <property type="term" value="C:membrane"/>
    <property type="evidence" value="ECO:0007669"/>
    <property type="project" value="UniProtKB-SubCell"/>
</dbReference>
<evidence type="ECO:0000256" key="2">
    <source>
        <dbReference type="ARBA" id="ARBA00007886"/>
    </source>
</evidence>
<feature type="domain" description="Spore germination GerAC-like C-terminal" evidence="9">
    <location>
        <begin position="208"/>
        <end position="372"/>
    </location>
</feature>
<feature type="signal peptide" evidence="8">
    <location>
        <begin position="1"/>
        <end position="23"/>
    </location>
</feature>
<dbReference type="InterPro" id="IPR057336">
    <property type="entry name" value="GerAC_N"/>
</dbReference>
<gene>
    <name evidence="11" type="ORF">IDH45_22585</name>
</gene>
<evidence type="ECO:0000256" key="4">
    <source>
        <dbReference type="ARBA" id="ARBA00022729"/>
    </source>
</evidence>
<feature type="domain" description="Spore germination protein N-terminal" evidence="10">
    <location>
        <begin position="25"/>
        <end position="196"/>
    </location>
</feature>
<keyword evidence="4 8" id="KW-0732">Signal</keyword>
<reference evidence="11" key="1">
    <citation type="submission" date="2020-09" db="EMBL/GenBank/DDBJ databases">
        <title>A novel bacterium of genus Paenibacillus, isolated from South China Sea.</title>
        <authorList>
            <person name="Huang H."/>
            <person name="Mo K."/>
            <person name="Hu Y."/>
        </authorList>
    </citation>
    <scope>NUCLEOTIDE SEQUENCE</scope>
    <source>
        <strain evidence="11">IB182363</strain>
    </source>
</reference>
<comment type="subcellular location">
    <subcellularLocation>
        <location evidence="1">Membrane</location>
        <topology evidence="1">Lipid-anchor</topology>
    </subcellularLocation>
</comment>
<keyword evidence="6" id="KW-0564">Palmitate</keyword>
<dbReference type="PANTHER" id="PTHR35789">
    <property type="entry name" value="SPORE GERMINATION PROTEIN B3"/>
    <property type="match status" value="1"/>
</dbReference>
<protein>
    <submittedName>
        <fullName evidence="11">Ger(X)C family spore germination protein</fullName>
    </submittedName>
</protein>
<evidence type="ECO:0000256" key="7">
    <source>
        <dbReference type="ARBA" id="ARBA00023288"/>
    </source>
</evidence>
<proteinExistence type="inferred from homology"/>
<sequence>MKRPFVFALCICCLFSLSGCWNKFELTDWAFVQAIAMDGSPDGKVQLTTHFYKPGGGGSLEGGQQGPSAFNITTKADTVFEAIRDIPLRLGRKAQWSHMRIILISDQLGKTRNIKELTDFFMRDHEPRDTVTVVIAKGTAKDYLTEKPFIESTIGQQLREMSRSAARLSSKTKDVDMLNLAIQFKSQTGIAMLPYLYSNGFPGEALSKLAVLKDGKLVNDFMNSANVESLVILRDEFDFGILEIPCSGDSGKKETIEVTSLHTKKRVTTDAESVSVRFDTKIKGSFSEIRCTSALNTDAENQVVERIRVYLEKELRKTIRLSQQKKLDLLGIGDWLYRHRPELWKKWKPGWDNRYAKADFDLHIDVEVVNSGVLISKPYYE</sequence>
<evidence type="ECO:0000256" key="6">
    <source>
        <dbReference type="ARBA" id="ARBA00023139"/>
    </source>
</evidence>
<dbReference type="Pfam" id="PF05504">
    <property type="entry name" value="Spore_GerAC"/>
    <property type="match status" value="1"/>
</dbReference>
<dbReference type="Gene3D" id="6.20.190.10">
    <property type="entry name" value="Nutrient germinant receptor protein C, domain 1"/>
    <property type="match status" value="1"/>
</dbReference>
<dbReference type="Proteomes" id="UP000639396">
    <property type="component" value="Unassembled WGS sequence"/>
</dbReference>
<evidence type="ECO:0000256" key="5">
    <source>
        <dbReference type="ARBA" id="ARBA00023136"/>
    </source>
</evidence>
<comment type="similarity">
    <text evidence="2">Belongs to the GerABKC lipoprotein family.</text>
</comment>